<dbReference type="EMBL" id="JXTC01000097">
    <property type="protein sequence ID" value="PON89128.1"/>
    <property type="molecule type" value="Genomic_DNA"/>
</dbReference>
<keyword evidence="3" id="KW-1185">Reference proteome</keyword>
<proteinExistence type="predicted"/>
<feature type="region of interest" description="Disordered" evidence="1">
    <location>
        <begin position="1"/>
        <end position="28"/>
    </location>
</feature>
<organism evidence="2 3">
    <name type="scientific">Trema orientale</name>
    <name type="common">Charcoal tree</name>
    <name type="synonym">Celtis orientalis</name>
    <dbReference type="NCBI Taxonomy" id="63057"/>
    <lineage>
        <taxon>Eukaryota</taxon>
        <taxon>Viridiplantae</taxon>
        <taxon>Streptophyta</taxon>
        <taxon>Embryophyta</taxon>
        <taxon>Tracheophyta</taxon>
        <taxon>Spermatophyta</taxon>
        <taxon>Magnoliopsida</taxon>
        <taxon>eudicotyledons</taxon>
        <taxon>Gunneridae</taxon>
        <taxon>Pentapetalae</taxon>
        <taxon>rosids</taxon>
        <taxon>fabids</taxon>
        <taxon>Rosales</taxon>
        <taxon>Cannabaceae</taxon>
        <taxon>Trema</taxon>
    </lineage>
</organism>
<accession>A0A2P5EUB1</accession>
<dbReference type="Proteomes" id="UP000237000">
    <property type="component" value="Unassembled WGS sequence"/>
</dbReference>
<sequence>MELSNMDSNGDQSFAKKTKKTIEQNAQR</sequence>
<evidence type="ECO:0000313" key="3">
    <source>
        <dbReference type="Proteomes" id="UP000237000"/>
    </source>
</evidence>
<dbReference type="AlphaFoldDB" id="A0A2P5EUB1"/>
<evidence type="ECO:0000313" key="2">
    <source>
        <dbReference type="EMBL" id="PON89128.1"/>
    </source>
</evidence>
<protein>
    <submittedName>
        <fullName evidence="2">Uncharacterized protein</fullName>
    </submittedName>
</protein>
<gene>
    <name evidence="2" type="ORF">TorRG33x02_149910</name>
</gene>
<name>A0A2P5EUB1_TREOI</name>
<dbReference type="InParanoid" id="A0A2P5EUB1"/>
<evidence type="ECO:0000256" key="1">
    <source>
        <dbReference type="SAM" id="MobiDB-lite"/>
    </source>
</evidence>
<comment type="caution">
    <text evidence="2">The sequence shown here is derived from an EMBL/GenBank/DDBJ whole genome shotgun (WGS) entry which is preliminary data.</text>
</comment>
<feature type="compositionally biased region" description="Polar residues" evidence="1">
    <location>
        <begin position="1"/>
        <end position="12"/>
    </location>
</feature>
<reference evidence="3" key="1">
    <citation type="submission" date="2016-06" db="EMBL/GenBank/DDBJ databases">
        <title>Parallel loss of symbiosis genes in relatives of nitrogen-fixing non-legume Parasponia.</title>
        <authorList>
            <person name="Van Velzen R."/>
            <person name="Holmer R."/>
            <person name="Bu F."/>
            <person name="Rutten L."/>
            <person name="Van Zeijl A."/>
            <person name="Liu W."/>
            <person name="Santuari L."/>
            <person name="Cao Q."/>
            <person name="Sharma T."/>
            <person name="Shen D."/>
            <person name="Roswanjaya Y."/>
            <person name="Wardhani T."/>
            <person name="Kalhor M.S."/>
            <person name="Jansen J."/>
            <person name="Van den Hoogen J."/>
            <person name="Gungor B."/>
            <person name="Hartog M."/>
            <person name="Hontelez J."/>
            <person name="Verver J."/>
            <person name="Yang W.-C."/>
            <person name="Schijlen E."/>
            <person name="Repin R."/>
            <person name="Schilthuizen M."/>
            <person name="Schranz E."/>
            <person name="Heidstra R."/>
            <person name="Miyata K."/>
            <person name="Fedorova E."/>
            <person name="Kohlen W."/>
            <person name="Bisseling T."/>
            <person name="Smit S."/>
            <person name="Geurts R."/>
        </authorList>
    </citation>
    <scope>NUCLEOTIDE SEQUENCE [LARGE SCALE GENOMIC DNA]</scope>
    <source>
        <strain evidence="3">cv. RG33-2</strain>
    </source>
</reference>